<evidence type="ECO:0000256" key="2">
    <source>
        <dbReference type="ARBA" id="ARBA00047591"/>
    </source>
</evidence>
<evidence type="ECO:0000313" key="6">
    <source>
        <dbReference type="Proteomes" id="UP001302745"/>
    </source>
</evidence>
<feature type="domain" description="Fungal lipase-type" evidence="4">
    <location>
        <begin position="96"/>
        <end position="158"/>
    </location>
</feature>
<reference evidence="5" key="2">
    <citation type="submission" date="2023-05" db="EMBL/GenBank/DDBJ databases">
        <authorList>
            <consortium name="Lawrence Berkeley National Laboratory"/>
            <person name="Steindorff A."/>
            <person name="Hensen N."/>
            <person name="Bonometti L."/>
            <person name="Westerberg I."/>
            <person name="Brannstrom I.O."/>
            <person name="Guillou S."/>
            <person name="Cros-Aarteil S."/>
            <person name="Calhoun S."/>
            <person name="Haridas S."/>
            <person name="Kuo A."/>
            <person name="Mondo S."/>
            <person name="Pangilinan J."/>
            <person name="Riley R."/>
            <person name="Labutti K."/>
            <person name="Andreopoulos B."/>
            <person name="Lipzen A."/>
            <person name="Chen C."/>
            <person name="Yanf M."/>
            <person name="Daum C."/>
            <person name="Ng V."/>
            <person name="Clum A."/>
            <person name="Ohm R."/>
            <person name="Martin F."/>
            <person name="Silar P."/>
            <person name="Natvig D."/>
            <person name="Lalanne C."/>
            <person name="Gautier V."/>
            <person name="Ament-Velasquez S.L."/>
            <person name="Kruys A."/>
            <person name="Hutchinson M.I."/>
            <person name="Powell A.J."/>
            <person name="Barry K."/>
            <person name="Miller A.N."/>
            <person name="Grigoriev I.V."/>
            <person name="Debuchy R."/>
            <person name="Gladieux P."/>
            <person name="Thoren M.H."/>
            <person name="Johannesson H."/>
        </authorList>
    </citation>
    <scope>NUCLEOTIDE SEQUENCE</scope>
    <source>
        <strain evidence="5">CBS 538.74</strain>
    </source>
</reference>
<comment type="caution">
    <text evidence="5">The sequence shown here is derived from an EMBL/GenBank/DDBJ whole genome shotgun (WGS) entry which is preliminary data.</text>
</comment>
<proteinExistence type="inferred from homology"/>
<accession>A0AAN6VGS1</accession>
<name>A0AAN6VGS1_9PEZI</name>
<dbReference type="AlphaFoldDB" id="A0AAN6VGS1"/>
<dbReference type="InterPro" id="IPR002921">
    <property type="entry name" value="Fungal_lipase-type"/>
</dbReference>
<dbReference type="InterPro" id="IPR051218">
    <property type="entry name" value="Sec_MonoDiacylglyc_Lipase"/>
</dbReference>
<keyword evidence="6" id="KW-1185">Reference proteome</keyword>
<evidence type="ECO:0000259" key="4">
    <source>
        <dbReference type="Pfam" id="PF01764"/>
    </source>
</evidence>
<sequence>MAQILKRYQHLVRYAHWAYMNDDGAEFRSAATDLHGDVAYRKLQIVTPFLKDKLKAITPNTHVHLGLRGRDTLVLAFRGTDFPFTLENLANPKRCLGAALATLCALWCRTQWPSADITCVTLGSPRVGNEAFCETFTASNILHYRLVVDGDPIPTVPDRFTQALPGKLPASDQDPSWTADDRRYHHVGTPVLLHEQNGAGPGASVLANSVDYGVERPDIEAEEEAPPLPWVFKVPYELGGFLGYWALRGMRMAPAIWQYHDPLGYETVVQRILEKAPGEVDP</sequence>
<organism evidence="5 6">
    <name type="scientific">Chaetomidium leptoderma</name>
    <dbReference type="NCBI Taxonomy" id="669021"/>
    <lineage>
        <taxon>Eukaryota</taxon>
        <taxon>Fungi</taxon>
        <taxon>Dikarya</taxon>
        <taxon>Ascomycota</taxon>
        <taxon>Pezizomycotina</taxon>
        <taxon>Sordariomycetes</taxon>
        <taxon>Sordariomycetidae</taxon>
        <taxon>Sordariales</taxon>
        <taxon>Chaetomiaceae</taxon>
        <taxon>Chaetomidium</taxon>
    </lineage>
</organism>
<dbReference type="Pfam" id="PF01764">
    <property type="entry name" value="Lipase_3"/>
    <property type="match status" value="1"/>
</dbReference>
<comment type="similarity">
    <text evidence="1">Belongs to the AB hydrolase superfamily. Lipase family. Class 3 subfamily.</text>
</comment>
<dbReference type="SUPFAM" id="SSF53474">
    <property type="entry name" value="alpha/beta-Hydrolases"/>
    <property type="match status" value="1"/>
</dbReference>
<gene>
    <name evidence="5" type="ORF">C8A00DRAFT_17340</name>
</gene>
<dbReference type="PANTHER" id="PTHR45856">
    <property type="entry name" value="ALPHA/BETA-HYDROLASES SUPERFAMILY PROTEIN"/>
    <property type="match status" value="1"/>
</dbReference>
<dbReference type="CDD" id="cd00519">
    <property type="entry name" value="Lipase_3"/>
    <property type="match status" value="1"/>
</dbReference>
<dbReference type="PANTHER" id="PTHR45856:SF11">
    <property type="entry name" value="FUNGAL LIPASE-LIKE DOMAIN-CONTAINING PROTEIN"/>
    <property type="match status" value="1"/>
</dbReference>
<reference evidence="5" key="1">
    <citation type="journal article" date="2023" name="Mol. Phylogenet. Evol.">
        <title>Genome-scale phylogeny and comparative genomics of the fungal order Sordariales.</title>
        <authorList>
            <person name="Hensen N."/>
            <person name="Bonometti L."/>
            <person name="Westerberg I."/>
            <person name="Brannstrom I.O."/>
            <person name="Guillou S."/>
            <person name="Cros-Aarteil S."/>
            <person name="Calhoun S."/>
            <person name="Haridas S."/>
            <person name="Kuo A."/>
            <person name="Mondo S."/>
            <person name="Pangilinan J."/>
            <person name="Riley R."/>
            <person name="LaButti K."/>
            <person name="Andreopoulos B."/>
            <person name="Lipzen A."/>
            <person name="Chen C."/>
            <person name="Yan M."/>
            <person name="Daum C."/>
            <person name="Ng V."/>
            <person name="Clum A."/>
            <person name="Steindorff A."/>
            <person name="Ohm R.A."/>
            <person name="Martin F."/>
            <person name="Silar P."/>
            <person name="Natvig D.O."/>
            <person name="Lalanne C."/>
            <person name="Gautier V."/>
            <person name="Ament-Velasquez S.L."/>
            <person name="Kruys A."/>
            <person name="Hutchinson M.I."/>
            <person name="Powell A.J."/>
            <person name="Barry K."/>
            <person name="Miller A.N."/>
            <person name="Grigoriev I.V."/>
            <person name="Debuchy R."/>
            <person name="Gladieux P."/>
            <person name="Hiltunen Thoren M."/>
            <person name="Johannesson H."/>
        </authorList>
    </citation>
    <scope>NUCLEOTIDE SEQUENCE</scope>
    <source>
        <strain evidence="5">CBS 538.74</strain>
    </source>
</reference>
<evidence type="ECO:0000313" key="5">
    <source>
        <dbReference type="EMBL" id="KAK4151228.1"/>
    </source>
</evidence>
<dbReference type="Gene3D" id="3.40.50.1820">
    <property type="entry name" value="alpha/beta hydrolase"/>
    <property type="match status" value="1"/>
</dbReference>
<evidence type="ECO:0000256" key="1">
    <source>
        <dbReference type="ARBA" id="ARBA00043996"/>
    </source>
</evidence>
<dbReference type="Proteomes" id="UP001302745">
    <property type="component" value="Unassembled WGS sequence"/>
</dbReference>
<dbReference type="GO" id="GO:0006629">
    <property type="term" value="P:lipid metabolic process"/>
    <property type="evidence" value="ECO:0007669"/>
    <property type="project" value="InterPro"/>
</dbReference>
<dbReference type="InterPro" id="IPR029058">
    <property type="entry name" value="AB_hydrolase_fold"/>
</dbReference>
<protein>
    <recommendedName>
        <fullName evidence="4">Fungal lipase-type domain-containing protein</fullName>
    </recommendedName>
</protein>
<comment type="catalytic activity">
    <reaction evidence="3">
        <text>a monoacylglycerol + H2O = glycerol + a fatty acid + H(+)</text>
        <dbReference type="Rhea" id="RHEA:15245"/>
        <dbReference type="ChEBI" id="CHEBI:15377"/>
        <dbReference type="ChEBI" id="CHEBI:15378"/>
        <dbReference type="ChEBI" id="CHEBI:17408"/>
        <dbReference type="ChEBI" id="CHEBI:17754"/>
        <dbReference type="ChEBI" id="CHEBI:28868"/>
    </reaction>
</comment>
<comment type="catalytic activity">
    <reaction evidence="2">
        <text>a diacylglycerol + H2O = a monoacylglycerol + a fatty acid + H(+)</text>
        <dbReference type="Rhea" id="RHEA:32731"/>
        <dbReference type="ChEBI" id="CHEBI:15377"/>
        <dbReference type="ChEBI" id="CHEBI:15378"/>
        <dbReference type="ChEBI" id="CHEBI:17408"/>
        <dbReference type="ChEBI" id="CHEBI:18035"/>
        <dbReference type="ChEBI" id="CHEBI:28868"/>
    </reaction>
</comment>
<dbReference type="EMBL" id="MU857026">
    <property type="protein sequence ID" value="KAK4151228.1"/>
    <property type="molecule type" value="Genomic_DNA"/>
</dbReference>
<evidence type="ECO:0000256" key="3">
    <source>
        <dbReference type="ARBA" id="ARBA00048461"/>
    </source>
</evidence>